<dbReference type="RefSeq" id="WP_182968286.1">
    <property type="nucleotide sequence ID" value="NZ_BAABGC010000065.1"/>
</dbReference>
<reference evidence="2 3" key="1">
    <citation type="submission" date="2020-04" db="EMBL/GenBank/DDBJ databases">
        <title>Description of novel Gluconacetobacter.</title>
        <authorList>
            <person name="Sombolestani A."/>
        </authorList>
    </citation>
    <scope>NUCLEOTIDE SEQUENCE [LARGE SCALE GENOMIC DNA]</scope>
    <source>
        <strain evidence="2 3">LMG 27725</strain>
    </source>
</reference>
<dbReference type="Pfam" id="PF00583">
    <property type="entry name" value="Acetyltransf_1"/>
    <property type="match status" value="1"/>
</dbReference>
<dbReference type="PANTHER" id="PTHR43138:SF1">
    <property type="entry name" value="N-ACETYLTRANSFERASE ACA1"/>
    <property type="match status" value="1"/>
</dbReference>
<proteinExistence type="predicted"/>
<keyword evidence="2" id="KW-0808">Transferase</keyword>
<dbReference type="PANTHER" id="PTHR43138">
    <property type="entry name" value="ACETYLTRANSFERASE, GNAT FAMILY"/>
    <property type="match status" value="1"/>
</dbReference>
<dbReference type="AlphaFoldDB" id="A0A7W4JFZ4"/>
<evidence type="ECO:0000313" key="3">
    <source>
        <dbReference type="Proteomes" id="UP000525623"/>
    </source>
</evidence>
<dbReference type="Proteomes" id="UP000525623">
    <property type="component" value="Unassembled WGS sequence"/>
</dbReference>
<protein>
    <submittedName>
        <fullName evidence="2">GNAT family N-acetyltransferase</fullName>
    </submittedName>
</protein>
<dbReference type="InterPro" id="IPR052742">
    <property type="entry name" value="Mito_N-acetyltransferase"/>
</dbReference>
<sequence>MLIRPMIPADFDAVWPVLRDIARARETYALDPELDRAAGWALWGEAPRATFVAERDGVILGSYYIKPNAAGPGDHVCNAGYIVAPAARGQGVAAALCAHSLAEAARMGFAAMQFNMVVASNQVAVRLWRRHGFLIVGTLPGAYRHATLGPVDCHVMYRTLDDQAACERSGRFGNRHAGGRTVDGHAG</sequence>
<dbReference type="EMBL" id="JABEQL010000026">
    <property type="protein sequence ID" value="MBB2180560.1"/>
    <property type="molecule type" value="Genomic_DNA"/>
</dbReference>
<name>A0A7W4JFZ4_9PROT</name>
<comment type="caution">
    <text evidence="2">The sequence shown here is derived from an EMBL/GenBank/DDBJ whole genome shotgun (WGS) entry which is preliminary data.</text>
</comment>
<dbReference type="CDD" id="cd04301">
    <property type="entry name" value="NAT_SF"/>
    <property type="match status" value="1"/>
</dbReference>
<keyword evidence="3" id="KW-1185">Reference proteome</keyword>
<dbReference type="InterPro" id="IPR000182">
    <property type="entry name" value="GNAT_dom"/>
</dbReference>
<organism evidence="2 3">
    <name type="scientific">Gluconacetobacter tumulicola</name>
    <dbReference type="NCBI Taxonomy" id="1017177"/>
    <lineage>
        <taxon>Bacteria</taxon>
        <taxon>Pseudomonadati</taxon>
        <taxon>Pseudomonadota</taxon>
        <taxon>Alphaproteobacteria</taxon>
        <taxon>Acetobacterales</taxon>
        <taxon>Acetobacteraceae</taxon>
        <taxon>Gluconacetobacter</taxon>
    </lineage>
</organism>
<evidence type="ECO:0000313" key="2">
    <source>
        <dbReference type="EMBL" id="MBB2180560.1"/>
    </source>
</evidence>
<dbReference type="PROSITE" id="PS51186">
    <property type="entry name" value="GNAT"/>
    <property type="match status" value="1"/>
</dbReference>
<dbReference type="GO" id="GO:0016747">
    <property type="term" value="F:acyltransferase activity, transferring groups other than amino-acyl groups"/>
    <property type="evidence" value="ECO:0007669"/>
    <property type="project" value="InterPro"/>
</dbReference>
<accession>A0A7W4JFZ4</accession>
<evidence type="ECO:0000259" key="1">
    <source>
        <dbReference type="PROSITE" id="PS51186"/>
    </source>
</evidence>
<dbReference type="Gene3D" id="3.40.630.30">
    <property type="match status" value="1"/>
</dbReference>
<feature type="domain" description="N-acetyltransferase" evidence="1">
    <location>
        <begin position="1"/>
        <end position="161"/>
    </location>
</feature>
<gene>
    <name evidence="2" type="ORF">HLH29_15580</name>
</gene>
<dbReference type="SUPFAM" id="SSF55729">
    <property type="entry name" value="Acyl-CoA N-acyltransferases (Nat)"/>
    <property type="match status" value="1"/>
</dbReference>
<dbReference type="InterPro" id="IPR016181">
    <property type="entry name" value="Acyl_CoA_acyltransferase"/>
</dbReference>